<proteinExistence type="predicted"/>
<evidence type="ECO:0000313" key="3">
    <source>
        <dbReference type="Proteomes" id="UP000886885"/>
    </source>
</evidence>
<gene>
    <name evidence="2" type="ORF">POTOM_035072</name>
</gene>
<dbReference type="PANTHER" id="PTHR31917:SF148">
    <property type="entry name" value="DUF724 DOMAIN-CONTAINING PROTEIN 2"/>
    <property type="match status" value="1"/>
</dbReference>
<protein>
    <recommendedName>
        <fullName evidence="1">Agenet domain-containing protein</fullName>
    </recommendedName>
</protein>
<dbReference type="InterPro" id="IPR014002">
    <property type="entry name" value="Agenet_dom_plant"/>
</dbReference>
<dbReference type="AlphaFoldDB" id="A0A8X7Z468"/>
<evidence type="ECO:0000259" key="1">
    <source>
        <dbReference type="SMART" id="SM00743"/>
    </source>
</evidence>
<organism evidence="2 3">
    <name type="scientific">Populus tomentosa</name>
    <name type="common">Chinese white poplar</name>
    <dbReference type="NCBI Taxonomy" id="118781"/>
    <lineage>
        <taxon>Eukaryota</taxon>
        <taxon>Viridiplantae</taxon>
        <taxon>Streptophyta</taxon>
        <taxon>Embryophyta</taxon>
        <taxon>Tracheophyta</taxon>
        <taxon>Spermatophyta</taxon>
        <taxon>Magnoliopsida</taxon>
        <taxon>eudicotyledons</taxon>
        <taxon>Gunneridae</taxon>
        <taxon>Pentapetalae</taxon>
        <taxon>rosids</taxon>
        <taxon>fabids</taxon>
        <taxon>Malpighiales</taxon>
        <taxon>Salicaceae</taxon>
        <taxon>Saliceae</taxon>
        <taxon>Populus</taxon>
    </lineage>
</organism>
<keyword evidence="3" id="KW-1185">Reference proteome</keyword>
<comment type="caution">
    <text evidence="2">The sequence shown here is derived from an EMBL/GenBank/DDBJ whole genome shotgun (WGS) entry which is preliminary data.</text>
</comment>
<feature type="domain" description="Agenet" evidence="1">
    <location>
        <begin position="25"/>
        <end position="80"/>
    </location>
</feature>
<evidence type="ECO:0000313" key="2">
    <source>
        <dbReference type="EMBL" id="KAG6761835.1"/>
    </source>
</evidence>
<dbReference type="EMBL" id="JAAWWB010000018">
    <property type="protein sequence ID" value="KAG6761835.1"/>
    <property type="molecule type" value="Genomic_DNA"/>
</dbReference>
<dbReference type="CDD" id="cd20406">
    <property type="entry name" value="Tudor_Agenet_AtDUF_rpt2_4"/>
    <property type="match status" value="1"/>
</dbReference>
<accession>A0A8X7Z468</accession>
<dbReference type="PANTHER" id="PTHR31917">
    <property type="entry name" value="AGENET DOMAIN-CONTAINING PROTEIN-RELATED"/>
    <property type="match status" value="1"/>
</dbReference>
<reference evidence="2" key="1">
    <citation type="journal article" date="2020" name="bioRxiv">
        <title>Hybrid origin of Populus tomentosa Carr. identified through genome sequencing and phylogenomic analysis.</title>
        <authorList>
            <person name="An X."/>
            <person name="Gao K."/>
            <person name="Chen Z."/>
            <person name="Li J."/>
            <person name="Yang X."/>
            <person name="Yang X."/>
            <person name="Zhou J."/>
            <person name="Guo T."/>
            <person name="Zhao T."/>
            <person name="Huang S."/>
            <person name="Miao D."/>
            <person name="Khan W.U."/>
            <person name="Rao P."/>
            <person name="Ye M."/>
            <person name="Lei B."/>
            <person name="Liao W."/>
            <person name="Wang J."/>
            <person name="Ji L."/>
            <person name="Li Y."/>
            <person name="Guo B."/>
            <person name="Mustafa N.S."/>
            <person name="Li S."/>
            <person name="Yun Q."/>
            <person name="Keller S.R."/>
            <person name="Mao J."/>
            <person name="Zhang R."/>
            <person name="Strauss S.H."/>
        </authorList>
    </citation>
    <scope>NUCLEOTIDE SEQUENCE</scope>
    <source>
        <strain evidence="2">GM15</strain>
        <tissue evidence="2">Leaf</tissue>
    </source>
</reference>
<dbReference type="Proteomes" id="UP000886885">
    <property type="component" value="Chromosome 9D"/>
</dbReference>
<name>A0A8X7Z468_POPTO</name>
<sequence>MSKLLIETVSADEVRPVPLRIKSGSGFSMFDKVNAFDNDGWWVGKVTGQRGPLYFVFSETTGDEIAYHVSRLRIHLDWINGNWVSSKKILSAISHGKIERSNVQAHSWQLAITLLTKGPTSSNFGICLNDAVLPQIDATNRARIEWDKNLYGHGTSPSFPNLQEPPSLILVDHQLGSRVLSRLAVPIARRTAHTSLGFLDTILHITHIESYIHQYSVNNNLLYMHTTSREREKGYLPTSPGLTKPVLTRRQGMVAAVLIILGASITTTGDPIPSLGVLFAGKFVSDDDDSLDSHRVITLSFRFRALFMLRLDCKVGFARGIVEVEEKDNAIRGLAKASRILCDWDNICVVLTEWSVLDAVLASS</sequence>
<dbReference type="SMART" id="SM00743">
    <property type="entry name" value="Agenet"/>
    <property type="match status" value="1"/>
</dbReference>
<dbReference type="OrthoDB" id="938602at2759"/>